<evidence type="ECO:0000313" key="3">
    <source>
        <dbReference type="Proteomes" id="UP000554286"/>
    </source>
</evidence>
<protein>
    <recommendedName>
        <fullName evidence="1">Fe/B12 periplasmic-binding domain-containing protein</fullName>
    </recommendedName>
</protein>
<comment type="caution">
    <text evidence="2">The sequence shown here is derived from an EMBL/GenBank/DDBJ whole genome shotgun (WGS) entry which is preliminary data.</text>
</comment>
<reference evidence="2 3" key="1">
    <citation type="submission" date="2020-08" db="EMBL/GenBank/DDBJ databases">
        <title>Genome sequencing of Purple Non-Sulfur Bacteria from various extreme environments.</title>
        <authorList>
            <person name="Mayer M."/>
        </authorList>
    </citation>
    <scope>NUCLEOTIDE SEQUENCE [LARGE SCALE GENOMIC DNA]</scope>
    <source>
        <strain evidence="2 3">JA131</strain>
    </source>
</reference>
<dbReference type="Proteomes" id="UP000554286">
    <property type="component" value="Unassembled WGS sequence"/>
</dbReference>
<gene>
    <name evidence="2" type="ORF">GGD89_003672</name>
</gene>
<evidence type="ECO:0000313" key="2">
    <source>
        <dbReference type="EMBL" id="MBB4268018.1"/>
    </source>
</evidence>
<dbReference type="SUPFAM" id="SSF53807">
    <property type="entry name" value="Helical backbone' metal receptor"/>
    <property type="match status" value="1"/>
</dbReference>
<dbReference type="Gene3D" id="3.40.50.1980">
    <property type="entry name" value="Nitrogenase molybdenum iron protein domain"/>
    <property type="match status" value="1"/>
</dbReference>
<proteinExistence type="predicted"/>
<organism evidence="2 3">
    <name type="scientific">Roseospira visakhapatnamensis</name>
    <dbReference type="NCBI Taxonomy" id="390880"/>
    <lineage>
        <taxon>Bacteria</taxon>
        <taxon>Pseudomonadati</taxon>
        <taxon>Pseudomonadota</taxon>
        <taxon>Alphaproteobacteria</taxon>
        <taxon>Rhodospirillales</taxon>
        <taxon>Rhodospirillaceae</taxon>
        <taxon>Roseospira</taxon>
    </lineage>
</organism>
<dbReference type="AlphaFoldDB" id="A0A7W6RHK2"/>
<feature type="domain" description="Fe/B12 periplasmic-binding" evidence="1">
    <location>
        <begin position="118"/>
        <end position="276"/>
    </location>
</feature>
<accession>A0A7W6RHK2</accession>
<name>A0A7W6RHK2_9PROT</name>
<dbReference type="EMBL" id="JACIGK010000044">
    <property type="protein sequence ID" value="MBB4268018.1"/>
    <property type="molecule type" value="Genomic_DNA"/>
</dbReference>
<keyword evidence="3" id="KW-1185">Reference proteome</keyword>
<dbReference type="InterPro" id="IPR002491">
    <property type="entry name" value="ABC_transptr_periplasmic_BD"/>
</dbReference>
<sequence>MALPERQDVLMIGDRLVNVAFHLGVVPRAMSIRGDVWPFGRTLAQTSTMILGCPHYIVAKDPEIVPRTLRETGIRRVLIEHTAGFDRLKPFRDPMNAVAMLDESGVLDDLGVSVEIVAFGDGLEPAMRRIGTLLDRTEQAEALIRSHAAALEAAKASLPPAGSDTTVVVLDGVHQDATGKGFVQVELPGGYVDTFLLDPMGLTNAGGAFVEAGVQARHGFAMVGSLAPLKDIRPDVLALTGDADAIQRKLLAARLRDPAFAEIPAVASGAVFALPA</sequence>
<evidence type="ECO:0000259" key="1">
    <source>
        <dbReference type="Pfam" id="PF01497"/>
    </source>
</evidence>
<dbReference type="RefSeq" id="WP_184048450.1">
    <property type="nucleotide sequence ID" value="NZ_JACIGK010000044.1"/>
</dbReference>
<dbReference type="Pfam" id="PF01497">
    <property type="entry name" value="Peripla_BP_2"/>
    <property type="match status" value="1"/>
</dbReference>